<organism evidence="6">
    <name type="scientific">Schizophyllum commune (strain H4-8 / FGSC 9210)</name>
    <name type="common">Split gill fungus</name>
    <dbReference type="NCBI Taxonomy" id="578458"/>
    <lineage>
        <taxon>Eukaryota</taxon>
        <taxon>Fungi</taxon>
        <taxon>Dikarya</taxon>
        <taxon>Basidiomycota</taxon>
        <taxon>Agaricomycotina</taxon>
        <taxon>Agaricomycetes</taxon>
        <taxon>Agaricomycetidae</taxon>
        <taxon>Agaricales</taxon>
        <taxon>Schizophyllaceae</taxon>
        <taxon>Schizophyllum</taxon>
    </lineage>
</organism>
<proteinExistence type="inferred from homology"/>
<evidence type="ECO:0000256" key="1">
    <source>
        <dbReference type="ARBA" id="ARBA00006484"/>
    </source>
</evidence>
<evidence type="ECO:0000256" key="3">
    <source>
        <dbReference type="ARBA" id="ARBA00023002"/>
    </source>
</evidence>
<dbReference type="GO" id="GO:0016491">
    <property type="term" value="F:oxidoreductase activity"/>
    <property type="evidence" value="ECO:0007669"/>
    <property type="project" value="UniProtKB-KW"/>
</dbReference>
<dbReference type="VEuPathDB" id="FungiDB:SCHCODRAFT_02602600"/>
<dbReference type="InterPro" id="IPR036291">
    <property type="entry name" value="NAD(P)-bd_dom_sf"/>
</dbReference>
<feature type="domain" description="Ketoreductase" evidence="4">
    <location>
        <begin position="12"/>
        <end position="196"/>
    </location>
</feature>
<dbReference type="InterPro" id="IPR057326">
    <property type="entry name" value="KR_dom"/>
</dbReference>
<dbReference type="STRING" id="578458.D8QGP3"/>
<dbReference type="OMA" id="AGVMMMK"/>
<dbReference type="KEGG" id="scm:SCHCO_02602600"/>
<dbReference type="PANTHER" id="PTHR43639:SF1">
    <property type="entry name" value="SHORT-CHAIN DEHYDROGENASE_REDUCTASE FAMILY PROTEIN"/>
    <property type="match status" value="1"/>
</dbReference>
<dbReference type="InterPro" id="IPR002347">
    <property type="entry name" value="SDR_fam"/>
</dbReference>
<protein>
    <recommendedName>
        <fullName evidence="4">Ketoreductase domain-containing protein</fullName>
    </recommendedName>
</protein>
<dbReference type="SMART" id="SM00822">
    <property type="entry name" value="PKS_KR"/>
    <property type="match status" value="1"/>
</dbReference>
<comment type="similarity">
    <text evidence="1">Belongs to the short-chain dehydrogenases/reductases (SDR) family.</text>
</comment>
<dbReference type="PRINTS" id="PR00081">
    <property type="entry name" value="GDHRDH"/>
</dbReference>
<name>D8QGP3_SCHCM</name>
<gene>
    <name evidence="5" type="ORF">SCHCODRAFT_79125</name>
</gene>
<evidence type="ECO:0000313" key="5">
    <source>
        <dbReference type="EMBL" id="EFI92802.1"/>
    </source>
</evidence>
<keyword evidence="6" id="KW-1185">Reference proteome</keyword>
<evidence type="ECO:0000256" key="2">
    <source>
        <dbReference type="ARBA" id="ARBA00022857"/>
    </source>
</evidence>
<dbReference type="PANTHER" id="PTHR43639">
    <property type="entry name" value="OXIDOREDUCTASE, SHORT-CHAIN DEHYDROGENASE/REDUCTASE FAMILY (AFU_ORTHOLOGUE AFUA_5G02870)"/>
    <property type="match status" value="1"/>
</dbReference>
<evidence type="ECO:0000259" key="4">
    <source>
        <dbReference type="SMART" id="SM00822"/>
    </source>
</evidence>
<dbReference type="FunFam" id="3.40.50.720:FF:000374">
    <property type="entry name" value="3-oxoacyl-(Acyl-carrier-protein) reductase"/>
    <property type="match status" value="1"/>
</dbReference>
<dbReference type="eggNOG" id="KOG0725">
    <property type="taxonomic scope" value="Eukaryota"/>
</dbReference>
<dbReference type="SUPFAM" id="SSF51735">
    <property type="entry name" value="NAD(P)-binding Rossmann-fold domains"/>
    <property type="match status" value="1"/>
</dbReference>
<dbReference type="Proteomes" id="UP000007431">
    <property type="component" value="Unassembled WGS sequence"/>
</dbReference>
<dbReference type="OrthoDB" id="5327538at2759"/>
<dbReference type="GeneID" id="9597204"/>
<keyword evidence="2" id="KW-0521">NADP</keyword>
<keyword evidence="3" id="KW-0560">Oxidoreductase</keyword>
<dbReference type="HOGENOM" id="CLU_010194_1_3_1"/>
<sequence length="259" mass="27494">MSSATQLPLAGRVAIVTGASRGIGEQIAFELAKRGAKVMITFTSDSSQKRADDLVARIAALNNGSAAATVKADLRLLPSPQQIVDATLAAFSTSHIHILVNNAGVEFQKPAIDVTPEEYASLFDINVRGAYFMTQAVARVLGDHGRIVNISSVGGRAGYQGFSLYCASKAALEGMTRVWAAELGPQGHTVNAVAPGPVQSDMLDKIPAELKDFQKAHTPMERRFGTADDIAQIVAWLAEESSRWITGQTLSSTGGFAMY</sequence>
<evidence type="ECO:0000313" key="6">
    <source>
        <dbReference type="Proteomes" id="UP000007431"/>
    </source>
</evidence>
<dbReference type="AlphaFoldDB" id="D8QGP3"/>
<dbReference type="PROSITE" id="PS00061">
    <property type="entry name" value="ADH_SHORT"/>
    <property type="match status" value="1"/>
</dbReference>
<reference evidence="5 6" key="1">
    <citation type="journal article" date="2010" name="Nat. Biotechnol.">
        <title>Genome sequence of the model mushroom Schizophyllum commune.</title>
        <authorList>
            <person name="Ohm R.A."/>
            <person name="de Jong J.F."/>
            <person name="Lugones L.G."/>
            <person name="Aerts A."/>
            <person name="Kothe E."/>
            <person name="Stajich J.E."/>
            <person name="de Vries R.P."/>
            <person name="Record E."/>
            <person name="Levasseur A."/>
            <person name="Baker S.E."/>
            <person name="Bartholomew K.A."/>
            <person name="Coutinho P.M."/>
            <person name="Erdmann S."/>
            <person name="Fowler T.J."/>
            <person name="Gathman A.C."/>
            <person name="Lombard V."/>
            <person name="Henrissat B."/>
            <person name="Knabe N."/>
            <person name="Kuees U."/>
            <person name="Lilly W.W."/>
            <person name="Lindquist E."/>
            <person name="Lucas S."/>
            <person name="Magnuson J.K."/>
            <person name="Piumi F."/>
            <person name="Raudaskoski M."/>
            <person name="Salamov A."/>
            <person name="Schmutz J."/>
            <person name="Schwarze F.W.M.R."/>
            <person name="vanKuyk P.A."/>
            <person name="Horton J.S."/>
            <person name="Grigoriev I.V."/>
            <person name="Woesten H.A.B."/>
        </authorList>
    </citation>
    <scope>NUCLEOTIDE SEQUENCE [LARGE SCALE GENOMIC DNA]</scope>
    <source>
        <strain evidence="6">H4-8 / FGSC 9210</strain>
    </source>
</reference>
<dbReference type="InParanoid" id="D8QGP3"/>
<dbReference type="EMBL" id="GL377312">
    <property type="protein sequence ID" value="EFI92802.1"/>
    <property type="molecule type" value="Genomic_DNA"/>
</dbReference>
<accession>D8QGP3</accession>
<dbReference type="Pfam" id="PF13561">
    <property type="entry name" value="adh_short_C2"/>
    <property type="match status" value="1"/>
</dbReference>
<dbReference type="PRINTS" id="PR00080">
    <property type="entry name" value="SDRFAMILY"/>
</dbReference>
<dbReference type="InterPro" id="IPR020904">
    <property type="entry name" value="Sc_DH/Rdtase_CS"/>
</dbReference>
<dbReference type="Gene3D" id="3.40.50.720">
    <property type="entry name" value="NAD(P)-binding Rossmann-like Domain"/>
    <property type="match status" value="1"/>
</dbReference>
<dbReference type="RefSeq" id="XP_003027705.1">
    <property type="nucleotide sequence ID" value="XM_003027659.1"/>
</dbReference>